<evidence type="ECO:0000256" key="1">
    <source>
        <dbReference type="ARBA" id="ARBA00004429"/>
    </source>
</evidence>
<dbReference type="RefSeq" id="WP_171099577.1">
    <property type="nucleotide sequence ID" value="NZ_CP053084.1"/>
</dbReference>
<name>A0ABX6N669_9BURK</name>
<evidence type="ECO:0000256" key="2">
    <source>
        <dbReference type="ARBA" id="ARBA00022448"/>
    </source>
</evidence>
<evidence type="ECO:0000256" key="8">
    <source>
        <dbReference type="RuleBase" id="RU363032"/>
    </source>
</evidence>
<proteinExistence type="inferred from homology"/>
<dbReference type="EMBL" id="CP053084">
    <property type="protein sequence ID" value="QJR29890.1"/>
    <property type="molecule type" value="Genomic_DNA"/>
</dbReference>
<keyword evidence="7 8" id="KW-0472">Membrane</keyword>
<keyword evidence="2 8" id="KW-0813">Transport</keyword>
<feature type="transmembrane region" description="Helical" evidence="8">
    <location>
        <begin position="138"/>
        <end position="157"/>
    </location>
</feature>
<accession>A0ABX6N669</accession>
<sequence length="539" mass="59213">MFTLGLRSRISVALLALLLLLPFVYLFGLAVFSLVQAPQVLAHLATTILPDLVWQTVYLCFGVVVLTSTMGVLPAWWVSAHEFPGRKWLEWLLLLPMAMPSYVIAYAYTDALQYSGWLASSLREILGSDFRIPEIRSTSGAILVLSFVLYPYVYIMARTAFLGRSPSMLDAARSLGHSATSAFLKVGLPVARPAWVVGLTLVLMETLAEYGALSYFGVRTFTTAIFNTWLNLGDRESAALLAVMLLVVMLALIVFESKARGRAQFYTQSGKGSTIERKRLKGAQAAWVMFLSAMPFVLGFVLPVLILLALVVDVDTSINWARSFQWAYHSALLGGMAALVAVVLAVFLAYVKRQAHVWWVTAIYRLISLGYGVPGAILAIAILLPLATVDRFTYDMGWQVPALTGSVLALVYAYNVRFTSAALQSVDSGLQQITRHIDESARILGRSPRQVLWHVHLPVLKGSVATGMLLVIVDVIKELPATLVLRPFDFDTLAVVSYQFASDERLTEAAVPALMIVMIALVPILLLIRQGARQARSSK</sequence>
<feature type="transmembrane region" description="Helical" evidence="8">
    <location>
        <begin position="194"/>
        <end position="218"/>
    </location>
</feature>
<dbReference type="PANTHER" id="PTHR43357:SF3">
    <property type="entry name" value="FE(3+)-TRANSPORT SYSTEM PERMEASE PROTEIN FBPB 2"/>
    <property type="match status" value="1"/>
</dbReference>
<dbReference type="PROSITE" id="PS50928">
    <property type="entry name" value="ABC_TM1"/>
    <property type="match status" value="2"/>
</dbReference>
<organism evidence="10 11">
    <name type="scientific">Limnobacter profundi</name>
    <dbReference type="NCBI Taxonomy" id="2732163"/>
    <lineage>
        <taxon>Bacteria</taxon>
        <taxon>Pseudomonadati</taxon>
        <taxon>Pseudomonadota</taxon>
        <taxon>Betaproteobacteria</taxon>
        <taxon>Burkholderiales</taxon>
        <taxon>Burkholderiaceae</taxon>
        <taxon>Limnobacter</taxon>
    </lineage>
</organism>
<feature type="transmembrane region" description="Helical" evidence="8">
    <location>
        <begin position="287"/>
        <end position="311"/>
    </location>
</feature>
<evidence type="ECO:0000313" key="10">
    <source>
        <dbReference type="EMBL" id="QJR29890.1"/>
    </source>
</evidence>
<keyword evidence="11" id="KW-1185">Reference proteome</keyword>
<feature type="transmembrane region" description="Helical" evidence="8">
    <location>
        <begin position="363"/>
        <end position="384"/>
    </location>
</feature>
<evidence type="ECO:0000256" key="5">
    <source>
        <dbReference type="ARBA" id="ARBA00022692"/>
    </source>
</evidence>
<evidence type="ECO:0000256" key="6">
    <source>
        <dbReference type="ARBA" id="ARBA00022989"/>
    </source>
</evidence>
<dbReference type="Pfam" id="PF00528">
    <property type="entry name" value="BPD_transp_1"/>
    <property type="match status" value="2"/>
</dbReference>
<comment type="similarity">
    <text evidence="8">Belongs to the binding-protein-dependent transport system permease family.</text>
</comment>
<feature type="domain" description="ABC transmembrane type-1" evidence="9">
    <location>
        <begin position="53"/>
        <end position="256"/>
    </location>
</feature>
<feature type="transmembrane region" description="Helical" evidence="8">
    <location>
        <begin position="331"/>
        <end position="351"/>
    </location>
</feature>
<keyword evidence="3" id="KW-1003">Cell membrane</keyword>
<evidence type="ECO:0000256" key="3">
    <source>
        <dbReference type="ARBA" id="ARBA00022475"/>
    </source>
</evidence>
<dbReference type="Gene3D" id="1.10.3720.10">
    <property type="entry name" value="MetI-like"/>
    <property type="match status" value="2"/>
</dbReference>
<feature type="transmembrane region" description="Helical" evidence="8">
    <location>
        <begin position="451"/>
        <end position="473"/>
    </location>
</feature>
<evidence type="ECO:0000256" key="4">
    <source>
        <dbReference type="ARBA" id="ARBA00022519"/>
    </source>
</evidence>
<dbReference type="InterPro" id="IPR035906">
    <property type="entry name" value="MetI-like_sf"/>
</dbReference>
<dbReference type="InterPro" id="IPR000515">
    <property type="entry name" value="MetI-like"/>
</dbReference>
<dbReference type="SUPFAM" id="SSF161098">
    <property type="entry name" value="MetI-like"/>
    <property type="match status" value="2"/>
</dbReference>
<evidence type="ECO:0000259" key="9">
    <source>
        <dbReference type="PROSITE" id="PS50928"/>
    </source>
</evidence>
<dbReference type="CDD" id="cd06261">
    <property type="entry name" value="TM_PBP2"/>
    <property type="match status" value="2"/>
</dbReference>
<feature type="transmembrane region" description="Helical" evidence="8">
    <location>
        <begin position="238"/>
        <end position="255"/>
    </location>
</feature>
<feature type="transmembrane region" description="Helical" evidence="8">
    <location>
        <begin position="88"/>
        <end position="108"/>
    </location>
</feature>
<protein>
    <submittedName>
        <fullName evidence="10">Iron ABC transporter permease</fullName>
    </submittedName>
</protein>
<evidence type="ECO:0000313" key="11">
    <source>
        <dbReference type="Proteomes" id="UP000501130"/>
    </source>
</evidence>
<gene>
    <name evidence="10" type="ORF">HKT17_09285</name>
</gene>
<keyword evidence="4" id="KW-0997">Cell inner membrane</keyword>
<feature type="transmembrane region" description="Helical" evidence="8">
    <location>
        <begin position="52"/>
        <end position="76"/>
    </location>
</feature>
<keyword evidence="5 8" id="KW-0812">Transmembrane</keyword>
<feature type="transmembrane region" description="Helical" evidence="8">
    <location>
        <begin position="509"/>
        <end position="528"/>
    </location>
</feature>
<evidence type="ECO:0000256" key="7">
    <source>
        <dbReference type="ARBA" id="ARBA00023136"/>
    </source>
</evidence>
<feature type="transmembrane region" description="Helical" evidence="8">
    <location>
        <begin position="396"/>
        <end position="414"/>
    </location>
</feature>
<dbReference type="Proteomes" id="UP000501130">
    <property type="component" value="Chromosome"/>
</dbReference>
<reference evidence="10 11" key="1">
    <citation type="submission" date="2020-05" db="EMBL/GenBank/DDBJ databases">
        <title>Compete genome of Limnobacter sp. SAORIC-580.</title>
        <authorList>
            <person name="Song J."/>
            <person name="Cho J.-C."/>
        </authorList>
    </citation>
    <scope>NUCLEOTIDE SEQUENCE [LARGE SCALE GENOMIC DNA]</scope>
    <source>
        <strain evidence="10 11">SAORIC-580</strain>
    </source>
</reference>
<comment type="subcellular location">
    <subcellularLocation>
        <location evidence="1">Cell inner membrane</location>
        <topology evidence="1">Multi-pass membrane protein</topology>
    </subcellularLocation>
    <subcellularLocation>
        <location evidence="8">Cell membrane</location>
        <topology evidence="8">Multi-pass membrane protein</topology>
    </subcellularLocation>
</comment>
<keyword evidence="6 8" id="KW-1133">Transmembrane helix</keyword>
<dbReference type="PANTHER" id="PTHR43357">
    <property type="entry name" value="INNER MEMBRANE ABC TRANSPORTER PERMEASE PROTEIN YDCV"/>
    <property type="match status" value="1"/>
</dbReference>
<feature type="domain" description="ABC transmembrane type-1" evidence="9">
    <location>
        <begin position="327"/>
        <end position="527"/>
    </location>
</feature>